<dbReference type="OrthoDB" id="407560at2759"/>
<reference evidence="1" key="1">
    <citation type="submission" date="2021-02" db="EMBL/GenBank/DDBJ databases">
        <authorList>
            <person name="Dougan E. K."/>
            <person name="Rhodes N."/>
            <person name="Thang M."/>
            <person name="Chan C."/>
        </authorList>
    </citation>
    <scope>NUCLEOTIDE SEQUENCE</scope>
</reference>
<comment type="caution">
    <text evidence="1">The sequence shown here is derived from an EMBL/GenBank/DDBJ whole genome shotgun (WGS) entry which is preliminary data.</text>
</comment>
<dbReference type="EMBL" id="CAJNDS010002173">
    <property type="protein sequence ID" value="CAE7360063.1"/>
    <property type="molecule type" value="Genomic_DNA"/>
</dbReference>
<keyword evidence="2" id="KW-1185">Reference proteome</keyword>
<evidence type="ECO:0000313" key="2">
    <source>
        <dbReference type="Proteomes" id="UP000604046"/>
    </source>
</evidence>
<gene>
    <name evidence="1" type="ORF">SNAT2548_LOCUS19329</name>
</gene>
<evidence type="ECO:0000313" key="1">
    <source>
        <dbReference type="EMBL" id="CAE7360063.1"/>
    </source>
</evidence>
<dbReference type="Proteomes" id="UP000604046">
    <property type="component" value="Unassembled WGS sequence"/>
</dbReference>
<sequence length="238" mass="25317">MIAVLDGFVDDELSHVIRSKLVPLAPGARTALSEVPVPRQLEQRLQAVFRCCSEGRDPNSMALAKPGGVAGATADADMVLMPGRVAVGSSPMHQDTGFDKTGKPDPAHVQGFVAVLYLAGTGTLTIHSISKEHVVDVKPGRLVVWPNDRCIHRLDGGGSRMMLGPMALDSAGWKRAGDQYAVWRGQPCYGGNSCGCDDCKRRRGEKSKENAEQDRTAVVVESGSQAGTEGCWLSCTVS</sequence>
<accession>A0A812PZK5</accession>
<protein>
    <submittedName>
        <fullName evidence="1">Uncharacterized protein</fullName>
    </submittedName>
</protein>
<name>A0A812PZK5_9DINO</name>
<dbReference type="AlphaFoldDB" id="A0A812PZK5"/>
<proteinExistence type="predicted"/>
<organism evidence="1 2">
    <name type="scientific">Symbiodinium natans</name>
    <dbReference type="NCBI Taxonomy" id="878477"/>
    <lineage>
        <taxon>Eukaryota</taxon>
        <taxon>Sar</taxon>
        <taxon>Alveolata</taxon>
        <taxon>Dinophyceae</taxon>
        <taxon>Suessiales</taxon>
        <taxon>Symbiodiniaceae</taxon>
        <taxon>Symbiodinium</taxon>
    </lineage>
</organism>